<evidence type="ECO:0000313" key="1">
    <source>
        <dbReference type="EMBL" id="VVA09718.1"/>
    </source>
</evidence>
<dbReference type="AlphaFoldDB" id="A0A5E4E7C5"/>
<gene>
    <name evidence="1" type="ORF">ALMOND_2B015100</name>
</gene>
<dbReference type="EMBL" id="CABIKO010000001">
    <property type="protein sequence ID" value="VVA09718.1"/>
    <property type="molecule type" value="Genomic_DNA"/>
</dbReference>
<dbReference type="Gramene" id="VVA09718">
    <property type="protein sequence ID" value="VVA09718"/>
    <property type="gene ID" value="Prudul26B015100"/>
</dbReference>
<evidence type="ECO:0000313" key="2">
    <source>
        <dbReference type="Proteomes" id="UP000327085"/>
    </source>
</evidence>
<proteinExistence type="predicted"/>
<organism evidence="1 2">
    <name type="scientific">Prunus dulcis</name>
    <name type="common">Almond</name>
    <name type="synonym">Amygdalus dulcis</name>
    <dbReference type="NCBI Taxonomy" id="3755"/>
    <lineage>
        <taxon>Eukaryota</taxon>
        <taxon>Viridiplantae</taxon>
        <taxon>Streptophyta</taxon>
        <taxon>Embryophyta</taxon>
        <taxon>Tracheophyta</taxon>
        <taxon>Spermatophyta</taxon>
        <taxon>Magnoliopsida</taxon>
        <taxon>eudicotyledons</taxon>
        <taxon>Gunneridae</taxon>
        <taxon>Pentapetalae</taxon>
        <taxon>rosids</taxon>
        <taxon>fabids</taxon>
        <taxon>Rosales</taxon>
        <taxon>Rosaceae</taxon>
        <taxon>Amygdaloideae</taxon>
        <taxon>Amygdaleae</taxon>
        <taxon>Prunus</taxon>
    </lineage>
</organism>
<reference evidence="2" key="1">
    <citation type="journal article" date="2020" name="Plant J.">
        <title>Transposons played a major role in the diversification between the closely related almond and peach genomes: results from the almond genome sequence.</title>
        <authorList>
            <person name="Alioto T."/>
            <person name="Alexiou K.G."/>
            <person name="Bardil A."/>
            <person name="Barteri F."/>
            <person name="Castanera R."/>
            <person name="Cruz F."/>
            <person name="Dhingra A."/>
            <person name="Duval H."/>
            <person name="Fernandez I Marti A."/>
            <person name="Frias L."/>
            <person name="Galan B."/>
            <person name="Garcia J.L."/>
            <person name="Howad W."/>
            <person name="Gomez-Garrido J."/>
            <person name="Gut M."/>
            <person name="Julca I."/>
            <person name="Morata J."/>
            <person name="Puigdomenech P."/>
            <person name="Ribeca P."/>
            <person name="Rubio Cabetas M.J."/>
            <person name="Vlasova A."/>
            <person name="Wirthensohn M."/>
            <person name="Garcia-Mas J."/>
            <person name="Gabaldon T."/>
            <person name="Casacuberta J.M."/>
            <person name="Arus P."/>
        </authorList>
    </citation>
    <scope>NUCLEOTIDE SEQUENCE [LARGE SCALE GENOMIC DNA]</scope>
    <source>
        <strain evidence="2">cv. Texas</strain>
    </source>
</reference>
<accession>A0A5E4E7C5</accession>
<sequence>MVLLPQICSAGIVFSYFVSDSPGFASSSSSSSCFGSDLQVKLIDDDGVHSKSSEVPRLDRFEPNLTSFQLQIWFFWSLAYVYSIFEWNNCNLMIGKVKSGVFRDDWVGQRMYKMSGRKAQRKGLCPGPIFVIRPLP</sequence>
<dbReference type="Proteomes" id="UP000327085">
    <property type="component" value="Chromosome 7"/>
</dbReference>
<protein>
    <submittedName>
        <fullName evidence="1">PREDICTED: PRUPE_7G154200</fullName>
    </submittedName>
</protein>
<dbReference type="InParanoid" id="A0A5E4E7C5"/>
<name>A0A5E4E7C5_PRUDU</name>